<dbReference type="Proteomes" id="UP000030653">
    <property type="component" value="Unassembled WGS sequence"/>
</dbReference>
<sequence>MYTMNSATLSVISAALPNITHLCLDIVSFSFQPDEVQHPMSALEGIRGFRQLQTFRLKWQYGCPLEAPAITTLVARLPHACSSLRMVTVH</sequence>
<proteinExistence type="predicted"/>
<dbReference type="GeneID" id="63688432"/>
<gene>
    <name evidence="1" type="ORF">DACRYDRAFT_23748</name>
</gene>
<dbReference type="HOGENOM" id="CLU_2440808_0_0_1"/>
<reference evidence="1 2" key="1">
    <citation type="journal article" date="2012" name="Science">
        <title>The Paleozoic origin of enzymatic lignin decomposition reconstructed from 31 fungal genomes.</title>
        <authorList>
            <person name="Floudas D."/>
            <person name="Binder M."/>
            <person name="Riley R."/>
            <person name="Barry K."/>
            <person name="Blanchette R.A."/>
            <person name="Henrissat B."/>
            <person name="Martinez A.T."/>
            <person name="Otillar R."/>
            <person name="Spatafora J.W."/>
            <person name="Yadav J.S."/>
            <person name="Aerts A."/>
            <person name="Benoit I."/>
            <person name="Boyd A."/>
            <person name="Carlson A."/>
            <person name="Copeland A."/>
            <person name="Coutinho P.M."/>
            <person name="de Vries R.P."/>
            <person name="Ferreira P."/>
            <person name="Findley K."/>
            <person name="Foster B."/>
            <person name="Gaskell J."/>
            <person name="Glotzer D."/>
            <person name="Gorecki P."/>
            <person name="Heitman J."/>
            <person name="Hesse C."/>
            <person name="Hori C."/>
            <person name="Igarashi K."/>
            <person name="Jurgens J.A."/>
            <person name="Kallen N."/>
            <person name="Kersten P."/>
            <person name="Kohler A."/>
            <person name="Kuees U."/>
            <person name="Kumar T.K.A."/>
            <person name="Kuo A."/>
            <person name="LaButti K."/>
            <person name="Larrondo L.F."/>
            <person name="Lindquist E."/>
            <person name="Ling A."/>
            <person name="Lombard V."/>
            <person name="Lucas S."/>
            <person name="Lundell T."/>
            <person name="Martin R."/>
            <person name="McLaughlin D.J."/>
            <person name="Morgenstern I."/>
            <person name="Morin E."/>
            <person name="Murat C."/>
            <person name="Nagy L.G."/>
            <person name="Nolan M."/>
            <person name="Ohm R.A."/>
            <person name="Patyshakuliyeva A."/>
            <person name="Rokas A."/>
            <person name="Ruiz-Duenas F.J."/>
            <person name="Sabat G."/>
            <person name="Salamov A."/>
            <person name="Samejima M."/>
            <person name="Schmutz J."/>
            <person name="Slot J.C."/>
            <person name="St John F."/>
            <person name="Stenlid J."/>
            <person name="Sun H."/>
            <person name="Sun S."/>
            <person name="Syed K."/>
            <person name="Tsang A."/>
            <person name="Wiebenga A."/>
            <person name="Young D."/>
            <person name="Pisabarro A."/>
            <person name="Eastwood D.C."/>
            <person name="Martin F."/>
            <person name="Cullen D."/>
            <person name="Grigoriev I.V."/>
            <person name="Hibbett D.S."/>
        </authorList>
    </citation>
    <scope>NUCLEOTIDE SEQUENCE [LARGE SCALE GENOMIC DNA]</scope>
    <source>
        <strain evidence="1 2">DJM-731 SS1</strain>
    </source>
</reference>
<dbReference type="EMBL" id="JH795869">
    <property type="protein sequence ID" value="EJT99713.1"/>
    <property type="molecule type" value="Genomic_DNA"/>
</dbReference>
<protein>
    <recommendedName>
        <fullName evidence="3">F-box domain-containing protein</fullName>
    </recommendedName>
</protein>
<evidence type="ECO:0000313" key="1">
    <source>
        <dbReference type="EMBL" id="EJT99713.1"/>
    </source>
</evidence>
<dbReference type="AlphaFoldDB" id="M5FU66"/>
<evidence type="ECO:0008006" key="3">
    <source>
        <dbReference type="Google" id="ProtNLM"/>
    </source>
</evidence>
<evidence type="ECO:0000313" key="2">
    <source>
        <dbReference type="Proteomes" id="UP000030653"/>
    </source>
</evidence>
<keyword evidence="2" id="KW-1185">Reference proteome</keyword>
<dbReference type="RefSeq" id="XP_040626611.1">
    <property type="nucleotide sequence ID" value="XM_040773370.1"/>
</dbReference>
<organism evidence="1 2">
    <name type="scientific">Dacryopinax primogenitus (strain DJM 731)</name>
    <name type="common">Brown rot fungus</name>
    <dbReference type="NCBI Taxonomy" id="1858805"/>
    <lineage>
        <taxon>Eukaryota</taxon>
        <taxon>Fungi</taxon>
        <taxon>Dikarya</taxon>
        <taxon>Basidiomycota</taxon>
        <taxon>Agaricomycotina</taxon>
        <taxon>Dacrymycetes</taxon>
        <taxon>Dacrymycetales</taxon>
        <taxon>Dacrymycetaceae</taxon>
        <taxon>Dacryopinax</taxon>
    </lineage>
</organism>
<name>M5FU66_DACPD</name>
<accession>M5FU66</accession>